<dbReference type="Proteomes" id="UP000233256">
    <property type="component" value="Unassembled WGS sequence"/>
</dbReference>
<name>A0A2N1PMX1_9BACT</name>
<reference evidence="2 3" key="1">
    <citation type="journal article" date="2017" name="ISME J.">
        <title>Potential for microbial H2 and metal transformations associated with novel bacteria and archaea in deep terrestrial subsurface sediments.</title>
        <authorList>
            <person name="Hernsdorf A.W."/>
            <person name="Amano Y."/>
            <person name="Miyakawa K."/>
            <person name="Ise K."/>
            <person name="Suzuki Y."/>
            <person name="Anantharaman K."/>
            <person name="Probst A."/>
            <person name="Burstein D."/>
            <person name="Thomas B.C."/>
            <person name="Banfield J.F."/>
        </authorList>
    </citation>
    <scope>NUCLEOTIDE SEQUENCE [LARGE SCALE GENOMIC DNA]</scope>
    <source>
        <strain evidence="2">HGW-Wallbacteria-1</strain>
    </source>
</reference>
<evidence type="ECO:0000313" key="2">
    <source>
        <dbReference type="EMBL" id="PKK89688.1"/>
    </source>
</evidence>
<dbReference type="EMBL" id="PGXC01000013">
    <property type="protein sequence ID" value="PKK89688.1"/>
    <property type="molecule type" value="Genomic_DNA"/>
</dbReference>
<organism evidence="2 3">
    <name type="scientific">Candidatus Wallbacteria bacterium HGW-Wallbacteria-1</name>
    <dbReference type="NCBI Taxonomy" id="2013854"/>
    <lineage>
        <taxon>Bacteria</taxon>
        <taxon>Candidatus Walliibacteriota</taxon>
    </lineage>
</organism>
<dbReference type="AlphaFoldDB" id="A0A2N1PMX1"/>
<dbReference type="SUPFAM" id="SSF53850">
    <property type="entry name" value="Periplasmic binding protein-like II"/>
    <property type="match status" value="1"/>
</dbReference>
<evidence type="ECO:0000259" key="1">
    <source>
        <dbReference type="Pfam" id="PF11823"/>
    </source>
</evidence>
<dbReference type="Gene3D" id="3.40.190.10">
    <property type="entry name" value="Periplasmic binding protein-like II"/>
    <property type="match status" value="1"/>
</dbReference>
<dbReference type="Pfam" id="PF13531">
    <property type="entry name" value="SBP_bac_11"/>
    <property type="match status" value="1"/>
</dbReference>
<feature type="domain" description="Putative Se/S carrier protein-like" evidence="1">
    <location>
        <begin position="289"/>
        <end position="345"/>
    </location>
</feature>
<accession>A0A2N1PMX1</accession>
<gene>
    <name evidence="2" type="ORF">CVV64_12850</name>
</gene>
<dbReference type="Pfam" id="PF11823">
    <property type="entry name" value="Se_S_carrier"/>
    <property type="match status" value="1"/>
</dbReference>
<comment type="caution">
    <text evidence="2">The sequence shown here is derived from an EMBL/GenBank/DDBJ whole genome shotgun (WGS) entry which is preliminary data.</text>
</comment>
<evidence type="ECO:0000313" key="3">
    <source>
        <dbReference type="Proteomes" id="UP000233256"/>
    </source>
</evidence>
<dbReference type="InterPro" id="IPR021778">
    <property type="entry name" value="Se/S_carrier-like"/>
</dbReference>
<protein>
    <recommendedName>
        <fullName evidence="1">Putative Se/S carrier protein-like domain-containing protein</fullName>
    </recommendedName>
</protein>
<sequence length="361" mass="39494">MNSLHFHEWSPFNNLSQRGQRMSDFKQKPDSMKKKFSELIVFSAGGVAPPLTVLKRSFQARTGIAVKMYNGRPEELTAMIQKGERCDLLSLGAGFIADAMVSNGLLKESSVNMECSVNSALRQRKLIGWRDLALLTRRGSSFEGFDFSRLISCLSSGSNPLPKLSLASAGCLTGIWEMAALKHGPSSIDSIIAAKPAWATSCGELISHLVTGRADAILGWNTFAGFRDPDMFMSILPEAIQFRRPTIICSPVTCANQEGASAFVDHIFSEQGRIQYSQMGWTLPDWGVLATFDSATSVMKGERLLTDAELSVETIPTPRRFSSDCGSSILIHNTSAARVLFHLSEMKGFAKCHPVEIASIF</sequence>
<proteinExistence type="predicted"/>